<feature type="domain" description="EF-hand" evidence="1">
    <location>
        <begin position="49"/>
        <end position="84"/>
    </location>
</feature>
<reference evidence="2 3" key="1">
    <citation type="submission" date="2024-02" db="EMBL/GenBank/DDBJ databases">
        <authorList>
            <person name="Vignale AGUSTIN F."/>
            <person name="Sosa J E."/>
            <person name="Modenutti C."/>
        </authorList>
    </citation>
    <scope>NUCLEOTIDE SEQUENCE [LARGE SCALE GENOMIC DNA]</scope>
</reference>
<dbReference type="EMBL" id="CAUOFW020004060">
    <property type="protein sequence ID" value="CAK9163683.1"/>
    <property type="molecule type" value="Genomic_DNA"/>
</dbReference>
<feature type="non-terminal residue" evidence="2">
    <location>
        <position position="1"/>
    </location>
</feature>
<comment type="caution">
    <text evidence="2">The sequence shown here is derived from an EMBL/GenBank/DDBJ whole genome shotgun (WGS) entry which is preliminary data.</text>
</comment>
<dbReference type="Proteomes" id="UP001642360">
    <property type="component" value="Unassembled WGS sequence"/>
</dbReference>
<dbReference type="InterPro" id="IPR002048">
    <property type="entry name" value="EF_hand_dom"/>
</dbReference>
<dbReference type="AlphaFoldDB" id="A0ABC8T2Q2"/>
<proteinExistence type="predicted"/>
<organism evidence="2 3">
    <name type="scientific">Ilex paraguariensis</name>
    <name type="common">yerba mate</name>
    <dbReference type="NCBI Taxonomy" id="185542"/>
    <lineage>
        <taxon>Eukaryota</taxon>
        <taxon>Viridiplantae</taxon>
        <taxon>Streptophyta</taxon>
        <taxon>Embryophyta</taxon>
        <taxon>Tracheophyta</taxon>
        <taxon>Spermatophyta</taxon>
        <taxon>Magnoliopsida</taxon>
        <taxon>eudicotyledons</taxon>
        <taxon>Gunneridae</taxon>
        <taxon>Pentapetalae</taxon>
        <taxon>asterids</taxon>
        <taxon>campanulids</taxon>
        <taxon>Aquifoliales</taxon>
        <taxon>Aquifoliaceae</taxon>
        <taxon>Ilex</taxon>
    </lineage>
</organism>
<dbReference type="PROSITE" id="PS50222">
    <property type="entry name" value="EF_HAND_2"/>
    <property type="match status" value="1"/>
</dbReference>
<dbReference type="Gene3D" id="1.10.238.10">
    <property type="entry name" value="EF-hand"/>
    <property type="match status" value="1"/>
</dbReference>
<dbReference type="SUPFAM" id="SSF47473">
    <property type="entry name" value="EF-hand"/>
    <property type="match status" value="1"/>
</dbReference>
<accession>A0ABC8T2Q2</accession>
<dbReference type="InterPro" id="IPR011992">
    <property type="entry name" value="EF-hand-dom_pair"/>
</dbReference>
<protein>
    <recommendedName>
        <fullName evidence="1">EF-hand domain-containing protein</fullName>
    </recommendedName>
</protein>
<sequence>FLFGSAHVLKQPLFLQACELAFTGCGSDGNHDISEQEFGGSILLAIPNLNEDEIHELFLLFDTDSHGSISKNNFNTCLRKNPLLIALFSPQLLRLDFPSRS</sequence>
<gene>
    <name evidence="2" type="ORF">ILEXP_LOCUS32733</name>
</gene>
<evidence type="ECO:0000313" key="2">
    <source>
        <dbReference type="EMBL" id="CAK9163683.1"/>
    </source>
</evidence>
<evidence type="ECO:0000259" key="1">
    <source>
        <dbReference type="PROSITE" id="PS50222"/>
    </source>
</evidence>
<evidence type="ECO:0000313" key="3">
    <source>
        <dbReference type="Proteomes" id="UP001642360"/>
    </source>
</evidence>
<keyword evidence="3" id="KW-1185">Reference proteome</keyword>
<name>A0ABC8T2Q2_9AQUA</name>